<dbReference type="Proteomes" id="UP000501366">
    <property type="component" value="Chromosome"/>
</dbReference>
<dbReference type="RefSeq" id="WP_165889480.1">
    <property type="nucleotide sequence ID" value="NZ_CP015030.1"/>
</dbReference>
<feature type="transmembrane region" description="Helical" evidence="1">
    <location>
        <begin position="43"/>
        <end position="65"/>
    </location>
</feature>
<protein>
    <submittedName>
        <fullName evidence="3">Tricarboxylate transporter</fullName>
    </submittedName>
</protein>
<name>A0A6G8JJK8_9PAST</name>
<keyword evidence="1" id="KW-1133">Transmembrane helix</keyword>
<dbReference type="KEGG" id="mgra:A4G16_08115"/>
<sequence>MKIMLRQDLVGSLIFFILSLVLWWLMPSQIAIADDEEIITAQTFPRLIIGLMAVCSLILLIQELIKWVRKQPTKMVEIHFAEELHSTFILLSLIIYWSLLHWLPFMVSSIIFAFLLLAFFRCKNWKYYATVAIFSVLLSLFFQNLLHISLP</sequence>
<feature type="transmembrane region" description="Helical" evidence="1">
    <location>
        <begin position="127"/>
        <end position="146"/>
    </location>
</feature>
<feature type="transmembrane region" description="Helical" evidence="1">
    <location>
        <begin position="102"/>
        <end position="120"/>
    </location>
</feature>
<evidence type="ECO:0000313" key="4">
    <source>
        <dbReference type="Proteomes" id="UP000501366"/>
    </source>
</evidence>
<dbReference type="AlphaFoldDB" id="A0A6G8JJK8"/>
<evidence type="ECO:0000259" key="2">
    <source>
        <dbReference type="Pfam" id="PF07331"/>
    </source>
</evidence>
<dbReference type="InterPro" id="IPR009936">
    <property type="entry name" value="DUF1468"/>
</dbReference>
<proteinExistence type="predicted"/>
<dbReference type="Pfam" id="PF07331">
    <property type="entry name" value="TctB"/>
    <property type="match status" value="1"/>
</dbReference>
<evidence type="ECO:0000313" key="3">
    <source>
        <dbReference type="EMBL" id="QIM67337.1"/>
    </source>
</evidence>
<feature type="domain" description="DUF1468" evidence="2">
    <location>
        <begin position="10"/>
        <end position="151"/>
    </location>
</feature>
<keyword evidence="1" id="KW-0472">Membrane</keyword>
<gene>
    <name evidence="3" type="ORF">A4G16_08115</name>
</gene>
<dbReference type="EMBL" id="CP015030">
    <property type="protein sequence ID" value="QIM67337.1"/>
    <property type="molecule type" value="Genomic_DNA"/>
</dbReference>
<reference evidence="3 4" key="1">
    <citation type="submission" date="2016-03" db="EMBL/GenBank/DDBJ databases">
        <authorList>
            <person name="Bojesen A.M."/>
            <person name="Planet P."/>
            <person name="Hansen M.J."/>
        </authorList>
    </citation>
    <scope>NUCLEOTIDE SEQUENCE [LARGE SCALE GENOMIC DNA]</scope>
    <source>
        <strain evidence="3 4">B 234/94</strain>
    </source>
</reference>
<keyword evidence="1" id="KW-0812">Transmembrane</keyword>
<evidence type="ECO:0000256" key="1">
    <source>
        <dbReference type="SAM" id="Phobius"/>
    </source>
</evidence>
<organism evidence="3 4">
    <name type="scientific">Mannheimia granulomatis</name>
    <dbReference type="NCBI Taxonomy" id="85402"/>
    <lineage>
        <taxon>Bacteria</taxon>
        <taxon>Pseudomonadati</taxon>
        <taxon>Pseudomonadota</taxon>
        <taxon>Gammaproteobacteria</taxon>
        <taxon>Pasteurellales</taxon>
        <taxon>Pasteurellaceae</taxon>
        <taxon>Mannheimia</taxon>
    </lineage>
</organism>
<accession>A0A6G8JJK8</accession>
<feature type="transmembrane region" description="Helical" evidence="1">
    <location>
        <begin position="77"/>
        <end position="96"/>
    </location>
</feature>